<accession>A0A7H1MM91</accession>
<dbReference type="AlphaFoldDB" id="A0A7H1MM91"/>
<evidence type="ECO:0000313" key="2">
    <source>
        <dbReference type="Proteomes" id="UP000516446"/>
    </source>
</evidence>
<dbReference type="EMBL" id="CP043431">
    <property type="protein sequence ID" value="QNT64577.1"/>
    <property type="molecule type" value="Genomic_DNA"/>
</dbReference>
<evidence type="ECO:0000313" key="1">
    <source>
        <dbReference type="EMBL" id="QNT64577.1"/>
    </source>
</evidence>
<dbReference type="RefSeq" id="WP_006844909.1">
    <property type="nucleotide sequence ID" value="NZ_CP026847.1"/>
</dbReference>
<protein>
    <submittedName>
        <fullName evidence="1">Nuclear transport factor 2 family protein</fullName>
    </submittedName>
</protein>
<dbReference type="SUPFAM" id="SSF54427">
    <property type="entry name" value="NTF2-like"/>
    <property type="match status" value="1"/>
</dbReference>
<proteinExistence type="predicted"/>
<keyword evidence="2" id="KW-1185">Reference proteome</keyword>
<reference evidence="1 2" key="1">
    <citation type="submission" date="2019-08" db="EMBL/GenBank/DDBJ databases">
        <authorList>
            <person name="Chang H.C."/>
            <person name="Mun S.Y."/>
        </authorList>
    </citation>
    <scope>NUCLEOTIDE SEQUENCE [LARGE SCALE GENOMIC DNA]</scope>
    <source>
        <strain evidence="1 2">SK</strain>
    </source>
</reference>
<name>A0A7H1MM91_9LACO</name>
<dbReference type="Proteomes" id="UP000516446">
    <property type="component" value="Chromosome"/>
</dbReference>
<dbReference type="Pfam" id="PF14534">
    <property type="entry name" value="DUF4440"/>
    <property type="match status" value="1"/>
</dbReference>
<gene>
    <name evidence="1" type="ORF">FY536_04580</name>
</gene>
<sequence length="123" mass="14258">MIDLKQDAIEMYRKHNKYMVDADIEQLGSLLDDEFHLVHMTGMVQSKQKWLSEIQSGQMHYFSSTEEHVTITELTDNQAILVGQSQVDASIHGSRNTWPLQLILHLSMIDGHWMIMHIDASMY</sequence>
<dbReference type="InterPro" id="IPR032710">
    <property type="entry name" value="NTF2-like_dom_sf"/>
</dbReference>
<organism evidence="1 2">
    <name type="scientific">Weissella koreensis</name>
    <dbReference type="NCBI Taxonomy" id="165096"/>
    <lineage>
        <taxon>Bacteria</taxon>
        <taxon>Bacillati</taxon>
        <taxon>Bacillota</taxon>
        <taxon>Bacilli</taxon>
        <taxon>Lactobacillales</taxon>
        <taxon>Lactobacillaceae</taxon>
        <taxon>Weissella</taxon>
    </lineage>
</organism>
<dbReference type="Gene3D" id="3.10.450.50">
    <property type="match status" value="1"/>
</dbReference>
<dbReference type="InterPro" id="IPR027843">
    <property type="entry name" value="DUF4440"/>
</dbReference>